<gene>
    <name evidence="2" type="ORF">HUJ06_018817</name>
</gene>
<comment type="caution">
    <text evidence="2">The sequence shown here is derived from an EMBL/GenBank/DDBJ whole genome shotgun (WGS) entry which is preliminary data.</text>
</comment>
<dbReference type="GO" id="GO:0005634">
    <property type="term" value="C:nucleus"/>
    <property type="evidence" value="ECO:0007669"/>
    <property type="project" value="InterPro"/>
</dbReference>
<dbReference type="PANTHER" id="PTHR33305">
    <property type="entry name" value="ETHYLENE INSENSITIVE 3-LIKE 2 PROTEIN"/>
    <property type="match status" value="1"/>
</dbReference>
<name>A0A822ZWM8_NELNU</name>
<dbReference type="GO" id="GO:0003700">
    <property type="term" value="F:DNA-binding transcription factor activity"/>
    <property type="evidence" value="ECO:0007669"/>
    <property type="project" value="InterPro"/>
</dbReference>
<dbReference type="EMBL" id="DUZY01000008">
    <property type="protein sequence ID" value="DAD48880.1"/>
    <property type="molecule type" value="Genomic_DNA"/>
</dbReference>
<accession>A0A822ZWM8</accession>
<dbReference type="InterPro" id="IPR006957">
    <property type="entry name" value="EIN3"/>
</dbReference>
<proteinExistence type="predicted"/>
<feature type="compositionally biased region" description="Basic and acidic residues" evidence="1">
    <location>
        <begin position="67"/>
        <end position="76"/>
    </location>
</feature>
<sequence>MGMFEEMGFCGNIDFLAPSITIGEGDPVPETEPEATMEEDYTDEEMDVDELERRMWMDRMLLRKLKEQSKSKDGVDTAKQCQSWPKSRRGEEDVAC</sequence>
<dbReference type="Proteomes" id="UP000607653">
    <property type="component" value="Unassembled WGS sequence"/>
</dbReference>
<evidence type="ECO:0000313" key="3">
    <source>
        <dbReference type="Proteomes" id="UP000607653"/>
    </source>
</evidence>
<dbReference type="PANTHER" id="PTHR33305:SF53">
    <property type="entry name" value="ETHYLENE INSENSITIVE 3-LIKE 1 PROTEIN"/>
    <property type="match status" value="1"/>
</dbReference>
<feature type="compositionally biased region" description="Acidic residues" evidence="1">
    <location>
        <begin position="27"/>
        <end position="46"/>
    </location>
</feature>
<feature type="region of interest" description="Disordered" evidence="1">
    <location>
        <begin position="20"/>
        <end position="46"/>
    </location>
</feature>
<protein>
    <submittedName>
        <fullName evidence="2">Uncharacterized protein</fullName>
    </submittedName>
</protein>
<reference evidence="2 3" key="1">
    <citation type="journal article" date="2020" name="Mol. Biol. Evol.">
        <title>Distinct Expression and Methylation Patterns for Genes with Different Fates following a Single Whole-Genome Duplication in Flowering Plants.</title>
        <authorList>
            <person name="Shi T."/>
            <person name="Rahmani R.S."/>
            <person name="Gugger P.F."/>
            <person name="Wang M."/>
            <person name="Li H."/>
            <person name="Zhang Y."/>
            <person name="Li Z."/>
            <person name="Wang Q."/>
            <person name="Van de Peer Y."/>
            <person name="Marchal K."/>
            <person name="Chen J."/>
        </authorList>
    </citation>
    <scope>NUCLEOTIDE SEQUENCE [LARGE SCALE GENOMIC DNA]</scope>
    <source>
        <tissue evidence="2">Leaf</tissue>
    </source>
</reference>
<evidence type="ECO:0000256" key="1">
    <source>
        <dbReference type="SAM" id="MobiDB-lite"/>
    </source>
</evidence>
<dbReference type="AlphaFoldDB" id="A0A822ZWM8"/>
<evidence type="ECO:0000313" key="2">
    <source>
        <dbReference type="EMBL" id="DAD48880.1"/>
    </source>
</evidence>
<feature type="region of interest" description="Disordered" evidence="1">
    <location>
        <begin position="67"/>
        <end position="96"/>
    </location>
</feature>
<keyword evidence="3" id="KW-1185">Reference proteome</keyword>
<organism evidence="2 3">
    <name type="scientific">Nelumbo nucifera</name>
    <name type="common">Sacred lotus</name>
    <dbReference type="NCBI Taxonomy" id="4432"/>
    <lineage>
        <taxon>Eukaryota</taxon>
        <taxon>Viridiplantae</taxon>
        <taxon>Streptophyta</taxon>
        <taxon>Embryophyta</taxon>
        <taxon>Tracheophyta</taxon>
        <taxon>Spermatophyta</taxon>
        <taxon>Magnoliopsida</taxon>
        <taxon>Proteales</taxon>
        <taxon>Nelumbonaceae</taxon>
        <taxon>Nelumbo</taxon>
    </lineage>
</organism>